<sequence length="1943" mass="206001">MVAWRVLCLLLARPLAQTCPGVVEKDDIGPAMTCGVPCQLMELSNADQCRFDTSACGETVPAGTSCPVACRSPFRGDPALATCPPGNTDLFFKTELTAPDCDLFASDCPEGEIPEAYQRLLDGPGWECAPGYAGTATARCVPDENCQSTLQFFGCERTTACAPPINLIGCVLDVTRCAEIEPGGSCQVSCRFPYTGWSSVAVCRPDNVNPEVGLLVVEPQCTLTCEDPPNEPDGYIKVSFGNGWACAPGYGGEAMWECVIDSVCASKKVLSGCSLLARCILPVEDPCVYDFTECIGDSAAPGSFCKVHCKSPYRGNSTNASCPAGNTDPLRQLDWERPNCDINCGAADVPVGYLSHPYERVYGGWQCVFGYAGFPRVTCGTDANCNPQLQFSGCNALVPCDAPVLSSGELCAFQHTCISVRSGDSCEVTCRPPYVGGVANAECPPNNTLVGRQLIWAAPDCNLECPMPDPIPTGYVTAGTEPSGKQLWACAPYFEGFPTVTCRIGDGCQAAFEFQGCVPQTTCAVPENTPCSLDWSACQSVFAGSSCELACGPSFTGNVTEATCPEGNVDPTTPLEWTFPGCTLTCKDPEDPVGYVKSRFMCAQNYTGNPDTRCAADFSDSCNPTYSFSGCKAVVPCAAPKPGMGPGALQRIRDDADDFCMFDFSDCQSVAPGGNCTIRCGSDYSGKPTVAYCPSDNTDPQGNLIFMEPICALKPCGVAAPPGYTETPCGWVCDEGYIGEVEAYCSPMGTEPGKCRSELVIGGCTQTVQCAPLMVNDTCRTNVSQCQALQPGQGCNITCAEPYTGGQGENATWAYCPGSTTRLFQQPLWGTELGEWAIDCDVECALPEPIPEGYLLTGVWLCDSGLGYSGEASAECIVNASTCEPELIITGCFPTAPCNLPEIDACQHDVSACPSSLAAGTSCEVQCKPPYMTPLGEPGGSIACRDRNIDPTAAVWSPPRCILGCAEPSSQYGYRNVLGAWQCAEGFNGPGAIWSECVVDPASCVSFPRLFGCSPYVPCAPPDLTPIQSCMLDIASGNCEAVQPGEVCTVYCALPFIGDKLGAGCPATNIDPTRIINWAAPVCYCPVPLPVPEGYMHMGKDEYRCAEGFLGTANYRCDIDTTTCTHQVVLTGCYPLAPCDRPQVDDYDLCKLDFTNCQGPLEPGEVCNITCREGFNQNISDSQCPPANTVPYFSPSLDIYCGEYTCATADEWASENPLPKGYDVGIWRCTDGYRGSTSTKCVQSDECGGTLELSGCIPLQPCSVPRLSKRDTCRYNFTDCEMTPSGQFCDVHCVHPFVGEPGKAFCKPDNVDLGTVLEWVEPECSTQCAAPDPVPPGYVKDSCGWHCAPGYDGKARALCDVDDDCHPHLTLTGCAREEDCVVPSFDPCRFDFAQCADPVPPGASCQARCKAPYHGADFPAVCPAGNTIPGQGLSFDAERCSLTCPMPDPPPGYTYVGTSNDTGSSSSWSCAPNFVGRAVATCALSPNCGPPRLQLTGCDENVPCLALGLDQCQFSDCGVLAPGARCEIGCRWPYEGNSSVASCPDPNIDPSRFPDFEVPECSLVCPPLVVPANYTMTEGGIICAEGAVGAASVECRITAECQAYWHFEGCAMLVPCATPLVDLCRVDLGNCSDLGPGEFCIMGCRDGFDGGEAIGRCPMDNSNASFRVQLDEELACHCTPGPPQSGYELVGRNVDGGRWQCAADWTGDAKASCAIDEACRMDVTLAGCVPVYSCAAPDAAYLSDPADCQNIPAGETCEAQCAPSQCISGGPLLFSCPSGNTDASRPATWESGACKVKCEICRSSALIDTDPRPGFLTGTLQFGEAHSSGLMPVDGVHAYRLFFADECGLQLGPTLGYVPRSDMLYACCAPTAYSLRVEAEIPPNAVQMIIAINTSFGELPIGTSISYSDLTETQAPTTLRPITASCQGFAWHWMWMCLIGIHW</sequence>
<evidence type="ECO:0000313" key="2">
    <source>
        <dbReference type="EMBL" id="CAJ1410287.1"/>
    </source>
</evidence>
<reference evidence="2" key="1">
    <citation type="submission" date="2023-08" db="EMBL/GenBank/DDBJ databases">
        <authorList>
            <person name="Chen Y."/>
            <person name="Shah S."/>
            <person name="Dougan E. K."/>
            <person name="Thang M."/>
            <person name="Chan C."/>
        </authorList>
    </citation>
    <scope>NUCLEOTIDE SEQUENCE</scope>
</reference>
<accession>A0AA36NK08</accession>
<evidence type="ECO:0000256" key="1">
    <source>
        <dbReference type="SAM" id="SignalP"/>
    </source>
</evidence>
<name>A0AA36NK08_9DINO</name>
<keyword evidence="3" id="KW-1185">Reference proteome</keyword>
<keyword evidence="1" id="KW-0732">Signal</keyword>
<dbReference type="EMBL" id="CAUJNA010003810">
    <property type="protein sequence ID" value="CAJ1410287.1"/>
    <property type="molecule type" value="Genomic_DNA"/>
</dbReference>
<organism evidence="2 3">
    <name type="scientific">Effrenium voratum</name>
    <dbReference type="NCBI Taxonomy" id="2562239"/>
    <lineage>
        <taxon>Eukaryota</taxon>
        <taxon>Sar</taxon>
        <taxon>Alveolata</taxon>
        <taxon>Dinophyceae</taxon>
        <taxon>Suessiales</taxon>
        <taxon>Symbiodiniaceae</taxon>
        <taxon>Effrenium</taxon>
    </lineage>
</organism>
<feature type="chain" id="PRO_5041241516" evidence="1">
    <location>
        <begin position="19"/>
        <end position="1943"/>
    </location>
</feature>
<evidence type="ECO:0000313" key="3">
    <source>
        <dbReference type="Proteomes" id="UP001178507"/>
    </source>
</evidence>
<feature type="signal peptide" evidence="1">
    <location>
        <begin position="1"/>
        <end position="18"/>
    </location>
</feature>
<protein>
    <submittedName>
        <fullName evidence="2">Uncharacterized protein</fullName>
    </submittedName>
</protein>
<proteinExistence type="predicted"/>
<gene>
    <name evidence="2" type="ORF">EVOR1521_LOCUS31134</name>
</gene>
<comment type="caution">
    <text evidence="2">The sequence shown here is derived from an EMBL/GenBank/DDBJ whole genome shotgun (WGS) entry which is preliminary data.</text>
</comment>
<dbReference type="Proteomes" id="UP001178507">
    <property type="component" value="Unassembled WGS sequence"/>
</dbReference>